<protein>
    <submittedName>
        <fullName evidence="1">Putative ovule protein</fullName>
    </submittedName>
</protein>
<dbReference type="EMBL" id="GEDG01035380">
    <property type="protein sequence ID" value="JAP09242.1"/>
    <property type="molecule type" value="Transcribed_RNA"/>
</dbReference>
<evidence type="ECO:0000313" key="1">
    <source>
        <dbReference type="EMBL" id="JAP09242.1"/>
    </source>
</evidence>
<organism evidence="1">
    <name type="scientific">Solanum chacoense</name>
    <name type="common">Chaco potato</name>
    <dbReference type="NCBI Taxonomy" id="4108"/>
    <lineage>
        <taxon>Eukaryota</taxon>
        <taxon>Viridiplantae</taxon>
        <taxon>Streptophyta</taxon>
        <taxon>Embryophyta</taxon>
        <taxon>Tracheophyta</taxon>
        <taxon>Spermatophyta</taxon>
        <taxon>Magnoliopsida</taxon>
        <taxon>eudicotyledons</taxon>
        <taxon>Gunneridae</taxon>
        <taxon>Pentapetalae</taxon>
        <taxon>asterids</taxon>
        <taxon>lamiids</taxon>
        <taxon>Solanales</taxon>
        <taxon>Solanaceae</taxon>
        <taxon>Solanoideae</taxon>
        <taxon>Solaneae</taxon>
        <taxon>Solanum</taxon>
    </lineage>
</organism>
<sequence length="68" mass="7999">MAEVGAGELLGCFSYVGPTLLEFVLRRRWWGPLGLMMMWHSCCRSARRTNHCSVILESYRNVRWFFDV</sequence>
<accession>A0A0V0GMY1</accession>
<dbReference type="AlphaFoldDB" id="A0A0V0GMY1"/>
<reference evidence="1" key="1">
    <citation type="submission" date="2015-12" db="EMBL/GenBank/DDBJ databases">
        <title>Gene expression during late stages of embryo sac development: a critical building block for successful pollen-pistil interactions.</title>
        <authorList>
            <person name="Liu Y."/>
            <person name="Joly V."/>
            <person name="Sabar M."/>
            <person name="Matton D.P."/>
        </authorList>
    </citation>
    <scope>NUCLEOTIDE SEQUENCE</scope>
</reference>
<name>A0A0V0GMY1_SOLCH</name>
<proteinExistence type="predicted"/>